<keyword evidence="3 5" id="KW-0732">Signal</keyword>
<evidence type="ECO:0000256" key="5">
    <source>
        <dbReference type="HAMAP-Rule" id="MF_00416"/>
    </source>
</evidence>
<feature type="signal peptide" evidence="5">
    <location>
        <begin position="1"/>
        <end position="23"/>
    </location>
</feature>
<dbReference type="OrthoDB" id="9786431at2"/>
<dbReference type="NCBIfam" id="NF003676">
    <property type="entry name" value="PRK05303.1"/>
    <property type="match status" value="1"/>
</dbReference>
<dbReference type="Pfam" id="PF02119">
    <property type="entry name" value="FlgI"/>
    <property type="match status" value="1"/>
</dbReference>
<dbReference type="AlphaFoldDB" id="A0A1W1XV24"/>
<dbReference type="HAMAP" id="MF_00416">
    <property type="entry name" value="FlgI"/>
    <property type="match status" value="1"/>
</dbReference>
<dbReference type="STRING" id="1121001.SAMN02745857_02943"/>
<dbReference type="PANTHER" id="PTHR30381">
    <property type="entry name" value="FLAGELLAR P-RING PERIPLASMIC PROTEIN FLGI"/>
    <property type="match status" value="1"/>
</dbReference>
<keyword evidence="7" id="KW-1185">Reference proteome</keyword>
<gene>
    <name evidence="5" type="primary">flgI</name>
    <name evidence="6" type="ORF">SAMN02745857_02943</name>
</gene>
<dbReference type="EMBL" id="FWXD01000018">
    <property type="protein sequence ID" value="SMC27694.1"/>
    <property type="molecule type" value="Genomic_DNA"/>
</dbReference>
<comment type="function">
    <text evidence="1 5">Assembles around the rod to form the L-ring and probably protects the motor/basal body from shearing forces during rotation.</text>
</comment>
<evidence type="ECO:0000256" key="2">
    <source>
        <dbReference type="ARBA" id="ARBA00004117"/>
    </source>
</evidence>
<dbReference type="PRINTS" id="PR01010">
    <property type="entry name" value="FLGPRINGFLGI"/>
</dbReference>
<keyword evidence="6" id="KW-0282">Flagellum</keyword>
<accession>A0A1W1XV24</accession>
<reference evidence="6 7" key="1">
    <citation type="submission" date="2017-04" db="EMBL/GenBank/DDBJ databases">
        <authorList>
            <person name="Afonso C.L."/>
            <person name="Miller P.J."/>
            <person name="Scott M.A."/>
            <person name="Spackman E."/>
            <person name="Goraichik I."/>
            <person name="Dimitrov K.M."/>
            <person name="Suarez D.L."/>
            <person name="Swayne D.E."/>
        </authorList>
    </citation>
    <scope>NUCLEOTIDE SEQUENCE [LARGE SCALE GENOMIC DNA]</scope>
    <source>
        <strain evidence="6 7">DSM 23236</strain>
    </source>
</reference>
<evidence type="ECO:0000256" key="1">
    <source>
        <dbReference type="ARBA" id="ARBA00002591"/>
    </source>
</evidence>
<comment type="subunit">
    <text evidence="5">The basal body constitutes a major portion of the flagellar organelle and consists of four rings (L,P,S, and M) mounted on a central rod.</text>
</comment>
<dbReference type="GO" id="GO:0071973">
    <property type="term" value="P:bacterial-type flagellum-dependent cell motility"/>
    <property type="evidence" value="ECO:0007669"/>
    <property type="project" value="InterPro"/>
</dbReference>
<comment type="subcellular location">
    <subcellularLocation>
        <location evidence="2 5">Bacterial flagellum basal body</location>
    </subcellularLocation>
</comment>
<proteinExistence type="inferred from homology"/>
<keyword evidence="6" id="KW-0969">Cilium</keyword>
<comment type="similarity">
    <text evidence="5">Belongs to the FlgI family.</text>
</comment>
<name>A0A1W1XV24_9NEIS</name>
<evidence type="ECO:0000256" key="3">
    <source>
        <dbReference type="ARBA" id="ARBA00022729"/>
    </source>
</evidence>
<evidence type="ECO:0000256" key="4">
    <source>
        <dbReference type="ARBA" id="ARBA00023143"/>
    </source>
</evidence>
<sequence length="374" mass="39146" precursor="true">MAMRCWVKCVLLLSLSLLMPLCAAVDGVRVKDLGRLAGWRENALVGYGIVTGLAGTGDSSGNKATRQSISNTLSQFGINLAPEDVLSRNTAIVLVKASLPAFAQPGDAIDVTVTSMGDARSLVGGSLLLTPLKGANDRVYALAQGDLAVGGYHYDLNGSVVQKNHPTVGAIPSGATVEVGVNAKVVNDRQKLTFVLADPDFTTASRVANAINQAMGRTVASPRDASAVEIDAPAESGARLVDFIARIERLSVQPDNRARVVVNERTGTVVSGGDVQIAKVSISHGEMKVAIMTDNSVSQPSFVRDTGPGVRTEVVSNSRIDVSEGSNKQVDVAGNTVADLIQSLTRIKTNTRDIISILRALKASGALHADLIIQ</sequence>
<dbReference type="Proteomes" id="UP000192761">
    <property type="component" value="Unassembled WGS sequence"/>
</dbReference>
<organism evidence="6 7">
    <name type="scientific">Andreprevotia lacus DSM 23236</name>
    <dbReference type="NCBI Taxonomy" id="1121001"/>
    <lineage>
        <taxon>Bacteria</taxon>
        <taxon>Pseudomonadati</taxon>
        <taxon>Pseudomonadota</taxon>
        <taxon>Betaproteobacteria</taxon>
        <taxon>Neisseriales</taxon>
        <taxon>Chitinibacteraceae</taxon>
        <taxon>Andreprevotia</taxon>
    </lineage>
</organism>
<dbReference type="GO" id="GO:0009428">
    <property type="term" value="C:bacterial-type flagellum basal body, distal rod, P ring"/>
    <property type="evidence" value="ECO:0007669"/>
    <property type="project" value="InterPro"/>
</dbReference>
<evidence type="ECO:0000313" key="7">
    <source>
        <dbReference type="Proteomes" id="UP000192761"/>
    </source>
</evidence>
<dbReference type="GO" id="GO:0005198">
    <property type="term" value="F:structural molecule activity"/>
    <property type="evidence" value="ECO:0007669"/>
    <property type="project" value="InterPro"/>
</dbReference>
<evidence type="ECO:0000313" key="6">
    <source>
        <dbReference type="EMBL" id="SMC27694.1"/>
    </source>
</evidence>
<protein>
    <recommendedName>
        <fullName evidence="5">Flagellar P-ring protein</fullName>
    </recommendedName>
    <alternativeName>
        <fullName evidence="5">Basal body P-ring protein</fullName>
    </alternativeName>
</protein>
<dbReference type="InterPro" id="IPR001782">
    <property type="entry name" value="Flag_FlgI"/>
</dbReference>
<keyword evidence="4 5" id="KW-0975">Bacterial flagellum</keyword>
<dbReference type="PANTHER" id="PTHR30381:SF0">
    <property type="entry name" value="FLAGELLAR P-RING PROTEIN"/>
    <property type="match status" value="1"/>
</dbReference>
<feature type="chain" id="PRO_5013406044" description="Flagellar P-ring protein" evidence="5">
    <location>
        <begin position="24"/>
        <end position="374"/>
    </location>
</feature>
<dbReference type="GO" id="GO:0030288">
    <property type="term" value="C:outer membrane-bounded periplasmic space"/>
    <property type="evidence" value="ECO:0007669"/>
    <property type="project" value="InterPro"/>
</dbReference>
<keyword evidence="6" id="KW-0966">Cell projection</keyword>